<keyword evidence="2" id="KW-0732">Signal</keyword>
<evidence type="ECO:0000313" key="8">
    <source>
        <dbReference type="EMBL" id="CAG5098348.1"/>
    </source>
</evidence>
<feature type="domain" description="EGF-like" evidence="6">
    <location>
        <begin position="3325"/>
        <end position="3361"/>
    </location>
</feature>
<dbReference type="InterPro" id="IPR009030">
    <property type="entry name" value="Growth_fac_rcpt_cys_sf"/>
</dbReference>
<dbReference type="PROSITE" id="PS51034">
    <property type="entry name" value="ZP_2"/>
    <property type="match status" value="1"/>
</dbReference>
<feature type="domain" description="EGF-like" evidence="6">
    <location>
        <begin position="2382"/>
        <end position="2422"/>
    </location>
</feature>
<dbReference type="InterPro" id="IPR018097">
    <property type="entry name" value="EGF_Ca-bd_CS"/>
</dbReference>
<dbReference type="PANTHER" id="PTHR24039">
    <property type="entry name" value="FIBRILLIN-RELATED"/>
    <property type="match status" value="1"/>
</dbReference>
<dbReference type="SMART" id="SM00241">
    <property type="entry name" value="ZP"/>
    <property type="match status" value="1"/>
</dbReference>
<feature type="domain" description="EGF-like" evidence="6">
    <location>
        <begin position="2337"/>
        <end position="2375"/>
    </location>
</feature>
<accession>A0ABN7SHB4</accession>
<dbReference type="InterPro" id="IPR001881">
    <property type="entry name" value="EGF-like_Ca-bd_dom"/>
</dbReference>
<feature type="domain" description="EGF-like" evidence="6">
    <location>
        <begin position="3399"/>
        <end position="3442"/>
    </location>
</feature>
<feature type="domain" description="EGF-like" evidence="6">
    <location>
        <begin position="2509"/>
        <end position="2547"/>
    </location>
</feature>
<keyword evidence="1 5" id="KW-0245">EGF-like domain</keyword>
<feature type="domain" description="EGF-like" evidence="6">
    <location>
        <begin position="2999"/>
        <end position="3039"/>
    </location>
</feature>
<keyword evidence="4 5" id="KW-1015">Disulfide bond</keyword>
<feature type="domain" description="EGF-like" evidence="6">
    <location>
        <begin position="1274"/>
        <end position="1314"/>
    </location>
</feature>
<feature type="domain" description="EGF-like" evidence="6">
    <location>
        <begin position="2423"/>
        <end position="2467"/>
    </location>
</feature>
<dbReference type="InterPro" id="IPR024731">
    <property type="entry name" value="NELL2-like_EGF"/>
</dbReference>
<feature type="domain" description="EGF-like" evidence="6">
    <location>
        <begin position="1651"/>
        <end position="1691"/>
    </location>
</feature>
<feature type="disulfide bond" evidence="5">
    <location>
        <begin position="3432"/>
        <end position="3441"/>
    </location>
</feature>
<feature type="domain" description="EGF-like" evidence="6">
    <location>
        <begin position="1114"/>
        <end position="1155"/>
    </location>
</feature>
<feature type="domain" description="EGF-like" evidence="6">
    <location>
        <begin position="1611"/>
        <end position="1650"/>
    </location>
</feature>
<gene>
    <name evidence="8" type="ORF">OKIOD_LOCUS7145</name>
</gene>
<dbReference type="PANTHER" id="PTHR24039:SF48">
    <property type="entry name" value="FIBRILLIN-2 ISOFORM X1-RELATED"/>
    <property type="match status" value="1"/>
</dbReference>
<proteinExistence type="predicted"/>
<feature type="domain" description="EGF-like" evidence="6">
    <location>
        <begin position="1156"/>
        <end position="1194"/>
    </location>
</feature>
<feature type="domain" description="EGF-like" evidence="6">
    <location>
        <begin position="741"/>
        <end position="781"/>
    </location>
</feature>
<feature type="domain" description="EGF-like" evidence="6">
    <location>
        <begin position="2468"/>
        <end position="2508"/>
    </location>
</feature>
<dbReference type="Pfam" id="PF12947">
    <property type="entry name" value="EGF_3"/>
    <property type="match status" value="10"/>
</dbReference>
<dbReference type="Proteomes" id="UP001158576">
    <property type="component" value="Chromosome XSR"/>
</dbReference>
<sequence>MKELLSTANSQGSGILSVSNFDSAETNRHGPSYWDFMLLNFLQDEECGCVDVNECEINGHNCHFLAACDNTIGSFACRCPEGMIGDGVDEDGCIPDPCAKCVEGTTCSAEGSCICDEGTFGTGLKCDKSDSIFPLNRPKSFGDEENCEDPFWIAAGNLALEDIPTTVLVDLNVNALDQYAKCLQLLKENGVKIYHDESLWNGFKAFNIIASKLERVLATYGDFIDGIYLSNAPNNQFDQYGGVDMFAKLVNMIKLRNLGVIVDVRKQKEAVKLLSGSLKTTIGNPIPAADKVILFFANFNDWIISCEQKTEGVFCDSDSELMPAIARGLISKTQLAGIFYSVLPSDTERVFRAAQAKNIGSIFVSSADINAGNKADFDDQMAMELTYSLKGLWPKCGCYDHDECSVEDTDEAICQSEEEICVNTDGSYTCINPSTALGLSGRARAIGCFDTCDEKAECILGACRCKPGFDGNGQDCNAPKNDKKFIIPIRQRPTIRGGRCVDAYWNEISTMKDAVVVLEIYSTKWMPCIELLNKEGITLYAKIDAKGGSMDDPVSAITKKFNNLKRVFNGKVNPYLTNPGRTFETNWVYEAMENARNQNLKLGIQASDAEWSIECVIKKKIDLVVVFKEPVKKFTQSCGEGGPGPFCATRAARNLISEMVIALNQGKLNKDVFAIIAYNANVRDVKSVLALSETFKIDRDVDECAENKNICGENSICTNTQGSFRCECASGFESKNDQCVDVDECAHSLHNCAAQSFCENTAGSFICSCKEGFVGSGIVCNDIDECTSENACAENALCTNSFGSFTCTCARGFEGDGKTQCFKNTCKECSSGAICSSTSEGCICPPGTRGPATKCEEQKLIIPIRSIPLVSLKAGKCIDEWWAEIAALGKRATVLLVFPARTWLPCIRLLRDNGVDVYQQVNARKSLFSNMKRYLTKQVQQITSEFGGKVNGAYFMNPGAKGFSQDHFTSAFDEARRAELKVGLQLAGIQFDANTVAATDLSVVFIGHFNEMSTNCGVHGKGPFCGAKTRTSQTMSIKQNIANGVYGPEKIGAIVFNVPRRHLENVFSLAEGDDVGSVYASDFGKTSEKKPSYWEDLAKGQIGAKGNQDCGCKDINECEETPDICGLEGSCENIDSEGYNCQCIDGFTFNGETCVDFDECLSAVCDENATCENMNGGFSCKCVDGFVGDGLTCTDLNECALENICDENATCENFEGGHSCICKPGFSGDGTSCADIDECTAEPCPENSSCENTSGSFSCQCLSGYKMNQGECVNVDECATGIHNCHEMADCVDTDGSFACSCRRGFSGDGATCQRQLCTLCAAGSTCTGSECTCSSGFSGNGIACTSSTSAVVPINTPPIISPRTSECIDPLWSDIAKELMIERKVILDGASVGWVPCIKLLTQAFAEVYATVHVKRVDLSDNKNILSQIQELIAFGDALTGIHFQTDEILTYALEEWSGLFDLCRIAGLKISIDGYSNNWDIRFATEVDFIVIFDAPVAEFGLNCFAGHSRGPFCRQNQITKEELKKIENAVEIGLFSRSKFGAIIRNVPERLVSQVIADAEKSVAGSLFVTSHGLRAATFQLPEYWPDFLEEVKRINTQRKTSSCGCHEIDECDSNPCPLNSKCSNNVGSFDCVCDEGFALTPDGLCRDLDECSLGLHDCSANGECVNLSPGFQCSCLPGFEGDGKSCVDIEECAIVLGSTDTMDVKVAEELASELELDGFYFEFDDYRNDKALEIFRELKNSGHFIAINGHGRAWDITTLLSIDLVITFSGSEFDFRHNCIFDLCIEDEDTLSEILTAIDRKFISRTRFGTIIHEADGTNINSLFENVLRFRSPRSIFVSDKLPTEYSDIIDESVRLNNEMLAFTAQEVDFSDCGCKDINECVTMVKPCPDDSTCTNMNGGFRCSCSFSCECDAGFRPGPLGVCLDIDECQEQLDKCDIMSTCINIEGHYACSCIDGFEGDGFSCEDVDECIGVNTCSPNAVCQNTVGSYTCSCKDGFVGDGQNCEDFNECSMRPCHLMADCNNSVGSFQCECIEPSWNGNGFSCTKDICSGCIEQARCEDSGLCSCPPGFSGSGYSCPKNTLAIPVKETVDNLFPFAPSSVDFDVCTDEYWSQIASDDDNCVFIDASVLSDSPCLDEVSRRKIQIFVTVDVSDVSIENIMEEIVAITESSPVRLSGIHLKNPNTEMGFDDPSFDVIFEYIRSLGLKISILGYGQLWSINTVQKIDTIVVFEGGYDDFMLDCGEFGVGPFCKEGRLGDYVDRGKFLTFFFDIPMEDIEILLDEHFEGDLGGGIFISDQKLDSVTYRPSYFQYLQHLVLKKSRERNKLSNCGCRDVDECATGKSTCPSHSDCTNIAGGYRCSCSAGFAEILNEGSMTCIDIDECFFGTHKCSINAVCHNTVGGFDCTCNSGFIGDGEICEDIDECNDSTESLCAANSHCVNFEGTFACICDSGFSGSGRSIQGCQDVDECALRTASCPENSKCINVLGGFTCNCNPGYERRSDQCVNIDECANDSDRCHPMAKCTDTDGSYFCECLGDLQGDGFNCAQDICSSCTSIADCDGDSCLCPAGYKGTGVECPTTDGLMVPMTPSLIPSFDDKTRECTDDYWLTIAEIPGSSVIIDNPSGKWKPCMHDILTKGVDVYIRLSTTAEDAVNKLNFISSNFRNRFSGVYLEPCSETKITMTLAKSLGLKVAVDLSDCFVFDDFMKSADMITLYRGNMENFDGSCGHYGKGPFCSHDRSDDIDRLYQWSVSLADKSKVPKFVSMIFEVPASGFTTAVGSHYSQHFRGGMFITDSTQTGQLRPSYFRAISNLVLDHKELQTPCDCIEIDECAEELAECPPKSECKNLVGTYDCICDAGFEKVSSGECVDINECRRESGLCHSEAVCINTIGSFDCACKEGLFGSGKNERNGCVDADECRMDSNKCAFNAICKNTHGSYECTCNEGYTGNGHICEDVNECVELTHECPENSKCFNNDGSYFCECLSGYESSGQTCVDVDECLLGSHECHLMAECENTAGSYSCMCIDDWDGDGITCSQHICDLCSSEAHCEENSCFCNKGLQGSGIACGPAKFPFIVHQDQSCNDLLKNLSLEKTMFIFTVPNNPCSEEIRGKGGETWIFSDNIQPEKYTGILVSEHLLSSHYVNSLRKEGLLVGVDLTDSFNNVIASTEILDELDFILYSAGPMNSYLEKCSDSSFDLCFKKASHNQGAELKNVTKNRSIGHILYNVAWDDFPRVLDTFEAFGGNIFLTDKNPDEAGFPIYLDDEKLILARKSSGNCGCSDIDECAAKIHDCPEHSTCVNNYAGFSCECDKGFIKESGECHDIDECQIDSCPVHSECVNTNGSFDCNCVDGFIMDEGEFICQDVDECSFRVNVCLADEKCNNEIGSFSCEMDRNTNYDECQLGTHLCPVNSVCTNSYYRITPRGYTCSCAPGFECKNCFTGMNVDDYACDDIDECTEMLHDCHESEICSNLPGTYQCLFDPCAHGNHNCPSLADCTAISSGDPSEPTFQCSCQPGYEFEPLNSNNSVIICSDVDECEKHQHNCSGNEICHNLEPGFECHQADCAQLDCSHSCLNNTCVCPEGMKLDDTEINCQIKDSEVDIMCDGDSMKVLVRKAFYSQMSVLQLADPTCNMENGNVVDVNEEYFMVTAPLDGCGTRVEVDDKHILFINTLYDNKGRAQDPKSGAWIRTHSVVTLEFACAYQTVVDVDSEVTVEPAYVKGSSRGTGNFDFKLQTYSDSTYSTVANDGFKTGELMFFDIRLDRAVEGVQFTVTDCTVWDKAKEKHYNVIEDQCLDSYIKAASLDPVVVPFRARFSYIVFEFLGAKDASEVTLSCKIAICHPGDVFYSQCAAGCDLPNQPSPESRKRKRRSSALDIIF</sequence>
<dbReference type="Pfam" id="PF07645">
    <property type="entry name" value="EGF_CA"/>
    <property type="match status" value="18"/>
</dbReference>
<feature type="domain" description="EGF-like" evidence="6">
    <location>
        <begin position="3284"/>
        <end position="3322"/>
    </location>
</feature>
<protein>
    <submittedName>
        <fullName evidence="8">Oidioi.mRNA.OKI2018_I69.XSR.g15587.t1.cds</fullName>
    </submittedName>
</protein>
<dbReference type="SMART" id="SM00181">
    <property type="entry name" value="EGF"/>
    <property type="match status" value="36"/>
</dbReference>
<dbReference type="Gene3D" id="2.10.25.10">
    <property type="entry name" value="Laminin"/>
    <property type="match status" value="32"/>
</dbReference>
<feature type="domain" description="EGF-like" evidence="6">
    <location>
        <begin position="1235"/>
        <end position="1271"/>
    </location>
</feature>
<feature type="domain" description="EGF-like" evidence="6">
    <location>
        <begin position="1929"/>
        <end position="1969"/>
    </location>
</feature>
<evidence type="ECO:0000256" key="3">
    <source>
        <dbReference type="ARBA" id="ARBA00022737"/>
    </source>
</evidence>
<feature type="domain" description="EGF-like" evidence="6">
    <location>
        <begin position="782"/>
        <end position="822"/>
    </location>
</feature>
<feature type="domain" description="EGF-like" evidence="6">
    <location>
        <begin position="2872"/>
        <end position="2910"/>
    </location>
</feature>
<feature type="domain" description="ZP" evidence="7">
    <location>
        <begin position="3605"/>
        <end position="3858"/>
    </location>
</feature>
<evidence type="ECO:0000313" key="9">
    <source>
        <dbReference type="Proteomes" id="UP001158576"/>
    </source>
</evidence>
<feature type="domain" description="EGF-like" evidence="6">
    <location>
        <begin position="1195"/>
        <end position="1234"/>
    </location>
</feature>
<dbReference type="InterPro" id="IPR000152">
    <property type="entry name" value="EGF-type_Asp/Asn_hydroxyl_site"/>
</dbReference>
<evidence type="ECO:0000256" key="2">
    <source>
        <dbReference type="ARBA" id="ARBA00022729"/>
    </source>
</evidence>
<evidence type="ECO:0000256" key="5">
    <source>
        <dbReference type="PROSITE-ProRule" id="PRU00076"/>
    </source>
</evidence>
<dbReference type="SMART" id="SM00179">
    <property type="entry name" value="EGF_CA"/>
    <property type="match status" value="32"/>
</dbReference>
<evidence type="ECO:0000256" key="4">
    <source>
        <dbReference type="ARBA" id="ARBA00023157"/>
    </source>
</evidence>
<dbReference type="PROSITE" id="PS00010">
    <property type="entry name" value="ASX_HYDROXYL"/>
    <property type="match status" value="25"/>
</dbReference>
<dbReference type="SUPFAM" id="SSF57196">
    <property type="entry name" value="EGF/Laminin"/>
    <property type="match status" value="9"/>
</dbReference>
<feature type="domain" description="EGF-like" evidence="6">
    <location>
        <begin position="2010"/>
        <end position="2047"/>
    </location>
</feature>
<evidence type="ECO:0000256" key="1">
    <source>
        <dbReference type="ARBA" id="ARBA00022536"/>
    </source>
</evidence>
<keyword evidence="3" id="KW-0677">Repeat</keyword>
<feature type="domain" description="EGF-like" evidence="6">
    <location>
        <begin position="700"/>
        <end position="740"/>
    </location>
</feature>
<organism evidence="8 9">
    <name type="scientific">Oikopleura dioica</name>
    <name type="common">Tunicate</name>
    <dbReference type="NCBI Taxonomy" id="34765"/>
    <lineage>
        <taxon>Eukaryota</taxon>
        <taxon>Metazoa</taxon>
        <taxon>Chordata</taxon>
        <taxon>Tunicata</taxon>
        <taxon>Appendicularia</taxon>
        <taxon>Copelata</taxon>
        <taxon>Oikopleuridae</taxon>
        <taxon>Oikopleura</taxon>
    </lineage>
</organism>
<dbReference type="SUPFAM" id="SSF57184">
    <property type="entry name" value="Growth factor receptor domain"/>
    <property type="match status" value="6"/>
</dbReference>
<dbReference type="PROSITE" id="PS50026">
    <property type="entry name" value="EGF_3"/>
    <property type="match status" value="27"/>
</dbReference>
<dbReference type="CDD" id="cd00054">
    <property type="entry name" value="EGF_CA"/>
    <property type="match status" value="24"/>
</dbReference>
<feature type="domain" description="EGF-like" evidence="6">
    <location>
        <begin position="2917"/>
        <end position="2957"/>
    </location>
</feature>
<dbReference type="InterPro" id="IPR001507">
    <property type="entry name" value="ZP_dom"/>
</dbReference>
<dbReference type="Gene3D" id="2.60.40.3210">
    <property type="entry name" value="Zona pellucida, ZP-N domain"/>
    <property type="match status" value="1"/>
</dbReference>
<dbReference type="EMBL" id="OU015569">
    <property type="protein sequence ID" value="CAG5098348.1"/>
    <property type="molecule type" value="Genomic_DNA"/>
</dbReference>
<keyword evidence="9" id="KW-1185">Reference proteome</keyword>
<evidence type="ECO:0000259" key="7">
    <source>
        <dbReference type="PROSITE" id="PS51034"/>
    </source>
</evidence>
<feature type="domain" description="EGF-like" evidence="6">
    <location>
        <begin position="51"/>
        <end position="89"/>
    </location>
</feature>
<reference evidence="8 9" key="1">
    <citation type="submission" date="2021-04" db="EMBL/GenBank/DDBJ databases">
        <authorList>
            <person name="Bliznina A."/>
        </authorList>
    </citation>
    <scope>NUCLEOTIDE SEQUENCE [LARGE SCALE GENOMIC DNA]</scope>
</reference>
<evidence type="ECO:0000259" key="6">
    <source>
        <dbReference type="PROSITE" id="PS50026"/>
    </source>
</evidence>
<feature type="domain" description="EGF-like" evidence="6">
    <location>
        <begin position="1970"/>
        <end position="2009"/>
    </location>
</feature>
<dbReference type="InterPro" id="IPR000742">
    <property type="entry name" value="EGF"/>
</dbReference>
<feature type="domain" description="EGF-like" evidence="6">
    <location>
        <begin position="2830"/>
        <end position="2868"/>
    </location>
</feature>
<comment type="caution">
    <text evidence="5">Lacks conserved residue(s) required for the propagation of feature annotation.</text>
</comment>
<dbReference type="InterPro" id="IPR049883">
    <property type="entry name" value="NOTCH1_EGF-like"/>
</dbReference>
<dbReference type="PROSITE" id="PS01187">
    <property type="entry name" value="EGF_CA"/>
    <property type="match status" value="12"/>
</dbReference>
<name>A0ABN7SHB4_OIKDI</name>
<feature type="domain" description="EGF-like" evidence="6">
    <location>
        <begin position="2958"/>
        <end position="2998"/>
    </location>
</feature>
<dbReference type="PROSITE" id="PS01186">
    <property type="entry name" value="EGF_2"/>
    <property type="match status" value="17"/>
</dbReference>